<dbReference type="Pfam" id="PF22074">
    <property type="entry name" value="Cep192_D5"/>
    <property type="match status" value="1"/>
</dbReference>
<feature type="region of interest" description="Disordered" evidence="1">
    <location>
        <begin position="572"/>
        <end position="702"/>
    </location>
</feature>
<dbReference type="Gene3D" id="2.60.40.10">
    <property type="entry name" value="Immunoglobulins"/>
    <property type="match status" value="2"/>
</dbReference>
<dbReference type="PANTHER" id="PTHR16029:SF11">
    <property type="entry name" value="CENTROSOMAL PROTEIN OF 192 KDA"/>
    <property type="match status" value="1"/>
</dbReference>
<feature type="compositionally biased region" description="Basic and acidic residues" evidence="1">
    <location>
        <begin position="757"/>
        <end position="777"/>
    </location>
</feature>
<dbReference type="InterPro" id="IPR054088">
    <property type="entry name" value="Cep192-like_D8"/>
</dbReference>
<dbReference type="Pfam" id="PF22064">
    <property type="entry name" value="Cep192_D2"/>
    <property type="match status" value="1"/>
</dbReference>
<dbReference type="GO" id="GO:0019901">
    <property type="term" value="F:protein kinase binding"/>
    <property type="evidence" value="ECO:0007669"/>
    <property type="project" value="TreeGrafter"/>
</dbReference>
<feature type="compositionally biased region" description="Polar residues" evidence="1">
    <location>
        <begin position="478"/>
        <end position="507"/>
    </location>
</feature>
<feature type="compositionally biased region" description="Basic and acidic residues" evidence="1">
    <location>
        <begin position="271"/>
        <end position="283"/>
    </location>
</feature>
<dbReference type="GO" id="GO:0005814">
    <property type="term" value="C:centriole"/>
    <property type="evidence" value="ECO:0007669"/>
    <property type="project" value="TreeGrafter"/>
</dbReference>
<feature type="region of interest" description="Disordered" evidence="1">
    <location>
        <begin position="461"/>
        <end position="507"/>
    </location>
</feature>
<feature type="region of interest" description="Disordered" evidence="1">
    <location>
        <begin position="905"/>
        <end position="936"/>
    </location>
</feature>
<dbReference type="InterPro" id="IPR039103">
    <property type="entry name" value="Spd-2/CEP192"/>
</dbReference>
<dbReference type="Proteomes" id="UP001283361">
    <property type="component" value="Unassembled WGS sequence"/>
</dbReference>
<feature type="compositionally biased region" description="Basic and acidic residues" evidence="1">
    <location>
        <begin position="1055"/>
        <end position="1067"/>
    </location>
</feature>
<dbReference type="InterPro" id="IPR054086">
    <property type="entry name" value="Cep192-like_D2"/>
</dbReference>
<dbReference type="GO" id="GO:0090222">
    <property type="term" value="P:centrosome-templated microtubule nucleation"/>
    <property type="evidence" value="ECO:0007669"/>
    <property type="project" value="InterPro"/>
</dbReference>
<dbReference type="InterPro" id="IPR054091">
    <property type="entry name" value="Cep192-like_D5"/>
</dbReference>
<evidence type="ECO:0000313" key="8">
    <source>
        <dbReference type="EMBL" id="KAK3757378.1"/>
    </source>
</evidence>
<feature type="compositionally biased region" description="Polar residues" evidence="1">
    <location>
        <begin position="572"/>
        <end position="585"/>
    </location>
</feature>
<feature type="compositionally biased region" description="Polar residues" evidence="1">
    <location>
        <begin position="652"/>
        <end position="665"/>
    </location>
</feature>
<evidence type="ECO:0000256" key="1">
    <source>
        <dbReference type="SAM" id="MobiDB-lite"/>
    </source>
</evidence>
<feature type="region of interest" description="Disordered" evidence="1">
    <location>
        <begin position="38"/>
        <end position="73"/>
    </location>
</feature>
<feature type="compositionally biased region" description="Polar residues" evidence="1">
    <location>
        <begin position="122"/>
        <end position="132"/>
    </location>
</feature>
<feature type="compositionally biased region" description="Polar residues" evidence="1">
    <location>
        <begin position="680"/>
        <end position="690"/>
    </location>
</feature>
<feature type="region of interest" description="Disordered" evidence="1">
    <location>
        <begin position="2075"/>
        <end position="2117"/>
    </location>
</feature>
<dbReference type="InterPro" id="IPR054090">
    <property type="entry name" value="Cep192_Spd-2-like_dom"/>
</dbReference>
<evidence type="ECO:0000259" key="6">
    <source>
        <dbReference type="Pfam" id="PF22073"/>
    </source>
</evidence>
<dbReference type="GO" id="GO:0051298">
    <property type="term" value="P:centrosome duplication"/>
    <property type="evidence" value="ECO:0007669"/>
    <property type="project" value="InterPro"/>
</dbReference>
<feature type="compositionally biased region" description="Polar residues" evidence="1">
    <location>
        <begin position="596"/>
        <end position="608"/>
    </location>
</feature>
<dbReference type="GO" id="GO:0000242">
    <property type="term" value="C:pericentriolar material"/>
    <property type="evidence" value="ECO:0007669"/>
    <property type="project" value="TreeGrafter"/>
</dbReference>
<dbReference type="Pfam" id="PF22065">
    <property type="entry name" value="Cep192_D7"/>
    <property type="match status" value="1"/>
</dbReference>
<dbReference type="PANTHER" id="PTHR16029">
    <property type="entry name" value="CENTROSOMAL PROTEIN OF 192 KDA"/>
    <property type="match status" value="1"/>
</dbReference>
<evidence type="ECO:0000259" key="7">
    <source>
        <dbReference type="Pfam" id="PF22074"/>
    </source>
</evidence>
<sequence length="2219" mass="241559">MDEKGEDESVVVNAAQISGLDERTLACTPVPVIASSAMRRRGFIQPRSKPQPKDLFQDSDLVEPESCGADSNNESLGLIPSHLLLDMNGSELPLSSLTSSLPGHAASHIDQGVRSAGRSCENGASTGSSIGDSSKLVTVLKSSQVKSCEGRLVPQTLFRSLSPVPAQIEEEPQEEEAVLSLQGNSFKGVLSRVTHTTDAGIKSLTATTKEDEEADHTVHQVALEAEDLEELEEVCFDLDGSSSDEEPVNNKDVQIHERSPSDQYFPPDGHLPPEDRLPPDGHFPPEDRFPSILYKPSKNLSYQLQADLEAAENRSASDLMDSSSHYGQSLVFGPSLQFDNQHSKGLGLNPFDAQSASFADCAFGDEEFNTHMDDEGAKAFLDQDEQAFNKENFLNNQELSLTSARETDDTFNNMTIGTYMKACSEPLGLLGQESQRPDFGLVIQSPPRYRKAAPILESDEVDGSSIETSVRLSPVGDTGSNINSPTNKPTSNWSNPLPTTSPSVGNEYSSAEKLDLTASNKILSHQTISGQSYCYMPDCQTNNKIHSLQTPPLKGDNTNSYSDKLDFQANTRTDSHQTGASLSDSGHSHSGKLDFQASTRTNPHQTGASLGDSGHSHSRKLDFQASTRTNPHQTGASLGDSGYSYSDKQDFQAISRSHSHQTTTAIGEDGYSNDEKLKSQGMNRTQSCQAETAADDSNKTLVASSSQGLDNMELTFSALQELLERSDLSFSSMGGPDQDHGEFILAFLRQRAEEKRRELASSKTDSKSVLRNEKFDEGAGGDASADRSKYPRRFDSLSIPSKLPTPSYSEKVNIKAGDLSLLPRRPQETVQTTGSSAVGEEAVKISHNVSSFLRDQHKDDEDRTLGLNDLTLSDSSVFKVPLSIASKSVRNKGKPSLFRSKIPRQVATTSSVVSSDRESLTPVEKSSSSSKGPTLLEKSGSLLTSVLSKTEQPAPTSSMNLVTNVQRMAHPVPDILFSAPSPSSYPKPPTMERTLSSESGSSNYKQPQPINSSLPALSIVSSHYEAQAQTLPRHDPEKQERPSTGEDEVNTAGPRPEHLPSLDEDRYLSGLTSTPDTLTEESILHTMLSASETSIVPLVTPRIVADLVRIPETLTMPEPCCVSLSTSTHLPLTNLLPKGIKCRLSVSAVAVTLEGGRQQQISPSCCPFDFKREMALAPRTSENITVIFRPKGQGTYMALVEVTAVSMSNSGEKRVYMITLSGTAEFPTLEMWPASEQIDFGDLLSGSSRCKSIRIKNVGHATVPLCFSLYRMDSSLGMFSFHPEKLSADISSISLSSRPSAAGVSNTIFSMTLPGKTEGQEVKTETIKIYCNTQAPDKRDQNRYLTRAEKFEAKLQVSVDQPVEELAPLASVNLSVNVGLYKLQVDTSELNITAWPGKAGCATVKLFNTGSIVMPVRVFLETSNDQFSVSPSGDFLVPPSESSKKSSIPITVTFTPKLGLETSKEDQKVNLMFGNQVCDHYIPVTGRLGTTPATFSSSAGNMKTVPVKLSASTMHLSFGGVQIGHAGKEKLSFTVDHDIVVLISIRQTTQAFMLLDPDGETTRETVEFSAVKTKKHTVWVLFDPTTVSCYSASLIIQELNGSRYTIALSGYGGCSSIHLEQVNLAHTETSFWLDMGRLNTGQSIFKKFVVRNQGSRCSFIKSTFCDANRVEFLPTKATVMPSSLILKPGEAKELLAMFCPSQKEVALCQAGHALVGIIKLEHGDNIVREMFLRSPGRQPKQVISLYDIPVPSTLRETTEEELVGMNQVPNSYAVLKKSTKKINIGVFGEATAENGSMAALQQKVPEFEPTDNLEVRPRLSSLPHQMGVTPNPRPALMPLNQNWSTWQGSAQIVSFPHTLVNYTSDVTHTFTNSNSSLPLQWQLEPFAPAYVKVSPQSQAVERAGFSVFTVTPMKGTLQPGMSQKVHVKFNPKRSGSYNQVWTVQDIKNSGKQVHRFTVIAHAIQESPTRLSWDQEAQHMTTSSSKGNELPPRAADSSSHSQSGEVNKVKSRPSDKRSHYDSNCTASNRGYQEVNSAEKDVLRSRPFWSSVDTGCPPTDPEWHGLVEPRILSPALSSISGSSSAARRARTDSTGSASPANSTLNHSGGSRSDRSDRQPKGLHLVHSSLEFPSVVTGSSSVHKLFIKNQSSQDAELCVNYMPRPPFLVKHLKFKVSCGKITIFPVTFKPRHVDKFKDKIVFQDLVTGKLLAADLVAESKES</sequence>
<feature type="domain" description="Cep192-like" evidence="5">
    <location>
        <begin position="2118"/>
        <end position="2206"/>
    </location>
</feature>
<proteinExistence type="predicted"/>
<dbReference type="GO" id="GO:0090307">
    <property type="term" value="P:mitotic spindle assembly"/>
    <property type="evidence" value="ECO:0007669"/>
    <property type="project" value="TreeGrafter"/>
</dbReference>
<name>A0AAE1D5N4_9GAST</name>
<evidence type="ECO:0000313" key="9">
    <source>
        <dbReference type="Proteomes" id="UP001283361"/>
    </source>
</evidence>
<dbReference type="GO" id="GO:0005737">
    <property type="term" value="C:cytoplasm"/>
    <property type="evidence" value="ECO:0007669"/>
    <property type="project" value="TreeGrafter"/>
</dbReference>
<feature type="compositionally biased region" description="Basic and acidic residues" evidence="1">
    <location>
        <begin position="1032"/>
        <end position="1044"/>
    </location>
</feature>
<evidence type="ECO:0008006" key="10">
    <source>
        <dbReference type="Google" id="ProtNLM"/>
    </source>
</evidence>
<feature type="domain" description="Cep192-like" evidence="2">
    <location>
        <begin position="1107"/>
        <end position="1214"/>
    </location>
</feature>
<dbReference type="Pfam" id="PF22073">
    <property type="entry name" value="Cep192_D4"/>
    <property type="match status" value="1"/>
</dbReference>
<dbReference type="InterPro" id="IPR054085">
    <property type="entry name" value="Cep192-like_D1"/>
</dbReference>
<evidence type="ECO:0000259" key="5">
    <source>
        <dbReference type="Pfam" id="PF22066"/>
    </source>
</evidence>
<evidence type="ECO:0000259" key="2">
    <source>
        <dbReference type="Pfam" id="PF22060"/>
    </source>
</evidence>
<feature type="compositionally biased region" description="Polar residues" evidence="1">
    <location>
        <begin position="2020"/>
        <end position="2034"/>
    </location>
</feature>
<feature type="domain" description="Cep192-like" evidence="7">
    <location>
        <begin position="1626"/>
        <end position="1786"/>
    </location>
</feature>
<feature type="domain" description="Cep192-like" evidence="4">
    <location>
        <begin position="1851"/>
        <end position="1955"/>
    </location>
</feature>
<feature type="compositionally biased region" description="Low complexity" evidence="1">
    <location>
        <begin position="2075"/>
        <end position="2096"/>
    </location>
</feature>
<feature type="compositionally biased region" description="Basic and acidic residues" evidence="1">
    <location>
        <begin position="784"/>
        <end position="795"/>
    </location>
</feature>
<gene>
    <name evidence="8" type="ORF">RRG08_058234</name>
</gene>
<feature type="compositionally biased region" description="Polar residues" evidence="1">
    <location>
        <begin position="624"/>
        <end position="636"/>
    </location>
</feature>
<feature type="region of interest" description="Disordered" evidence="1">
    <location>
        <begin position="974"/>
        <end position="1012"/>
    </location>
</feature>
<dbReference type="InterPro" id="IPR013783">
    <property type="entry name" value="Ig-like_fold"/>
</dbReference>
<dbReference type="GO" id="GO:0071539">
    <property type="term" value="P:protein localization to centrosome"/>
    <property type="evidence" value="ECO:0007669"/>
    <property type="project" value="InterPro"/>
</dbReference>
<dbReference type="InterPro" id="IPR054087">
    <property type="entry name" value="Cep192-like_D7"/>
</dbReference>
<organism evidence="8 9">
    <name type="scientific">Elysia crispata</name>
    <name type="common">lettuce slug</name>
    <dbReference type="NCBI Taxonomy" id="231223"/>
    <lineage>
        <taxon>Eukaryota</taxon>
        <taxon>Metazoa</taxon>
        <taxon>Spiralia</taxon>
        <taxon>Lophotrochozoa</taxon>
        <taxon>Mollusca</taxon>
        <taxon>Gastropoda</taxon>
        <taxon>Heterobranchia</taxon>
        <taxon>Euthyneura</taxon>
        <taxon>Panpulmonata</taxon>
        <taxon>Sacoglossa</taxon>
        <taxon>Placobranchoidea</taxon>
        <taxon>Plakobranchidae</taxon>
        <taxon>Elysia</taxon>
    </lineage>
</organism>
<comment type="caution">
    <text evidence="8">The sequence shown here is derived from an EMBL/GenBank/DDBJ whole genome shotgun (WGS) entry which is preliminary data.</text>
</comment>
<protein>
    <recommendedName>
        <fullName evidence="10">Centrosomal protein of 192 kDa</fullName>
    </recommendedName>
</protein>
<feature type="region of interest" description="Disordered" evidence="1">
    <location>
        <begin position="110"/>
        <end position="132"/>
    </location>
</feature>
<feature type="region of interest" description="Disordered" evidence="1">
    <location>
        <begin position="1969"/>
        <end position="2036"/>
    </location>
</feature>
<feature type="compositionally biased region" description="Polar residues" evidence="1">
    <location>
        <begin position="1995"/>
        <end position="2004"/>
    </location>
</feature>
<keyword evidence="9" id="KW-1185">Reference proteome</keyword>
<feature type="region of interest" description="Disordered" evidence="1">
    <location>
        <begin position="757"/>
        <end position="802"/>
    </location>
</feature>
<dbReference type="Pfam" id="PF22066">
    <property type="entry name" value="Cep192_D8"/>
    <property type="match status" value="1"/>
</dbReference>
<feature type="domain" description="Cep192-like" evidence="3">
    <location>
        <begin position="1235"/>
        <end position="1379"/>
    </location>
</feature>
<dbReference type="Pfam" id="PF22060">
    <property type="entry name" value="Cep192_D1"/>
    <property type="match status" value="1"/>
</dbReference>
<feature type="domain" description="Cep192/Spd-2-like" evidence="6">
    <location>
        <begin position="1508"/>
        <end position="1613"/>
    </location>
</feature>
<evidence type="ECO:0000259" key="4">
    <source>
        <dbReference type="Pfam" id="PF22065"/>
    </source>
</evidence>
<feature type="region of interest" description="Disordered" evidence="1">
    <location>
        <begin position="1025"/>
        <end position="1074"/>
    </location>
</feature>
<feature type="region of interest" description="Disordered" evidence="1">
    <location>
        <begin position="239"/>
        <end position="283"/>
    </location>
</feature>
<reference evidence="8" key="1">
    <citation type="journal article" date="2023" name="G3 (Bethesda)">
        <title>A reference genome for the long-term kleptoplast-retaining sea slug Elysia crispata morphotype clarki.</title>
        <authorList>
            <person name="Eastman K.E."/>
            <person name="Pendleton A.L."/>
            <person name="Shaikh M.A."/>
            <person name="Suttiyut T."/>
            <person name="Ogas R."/>
            <person name="Tomko P."/>
            <person name="Gavelis G."/>
            <person name="Widhalm J.R."/>
            <person name="Wisecaver J.H."/>
        </authorList>
    </citation>
    <scope>NUCLEOTIDE SEQUENCE</scope>
    <source>
        <strain evidence="8">ECLA1</strain>
    </source>
</reference>
<dbReference type="EMBL" id="JAWDGP010005381">
    <property type="protein sequence ID" value="KAK3757378.1"/>
    <property type="molecule type" value="Genomic_DNA"/>
</dbReference>
<feature type="compositionally biased region" description="Polar residues" evidence="1">
    <location>
        <begin position="1977"/>
        <end position="1986"/>
    </location>
</feature>
<evidence type="ECO:0000259" key="3">
    <source>
        <dbReference type="Pfam" id="PF22064"/>
    </source>
</evidence>
<feature type="compositionally biased region" description="Polar residues" evidence="1">
    <location>
        <begin position="993"/>
        <end position="1012"/>
    </location>
</feature>
<accession>A0AAE1D5N4</accession>